<feature type="transmembrane region" description="Helical" evidence="5">
    <location>
        <begin position="53"/>
        <end position="75"/>
    </location>
</feature>
<dbReference type="GO" id="GO:0016020">
    <property type="term" value="C:membrane"/>
    <property type="evidence" value="ECO:0007669"/>
    <property type="project" value="UniProtKB-SubCell"/>
</dbReference>
<evidence type="ECO:0000259" key="6">
    <source>
        <dbReference type="Pfam" id="PF04335"/>
    </source>
</evidence>
<evidence type="ECO:0000313" key="8">
    <source>
        <dbReference type="Proteomes" id="UP000295023"/>
    </source>
</evidence>
<dbReference type="EMBL" id="SKBM01000025">
    <property type="protein sequence ID" value="TCZ55789.1"/>
    <property type="molecule type" value="Genomic_DNA"/>
</dbReference>
<comment type="subcellular location">
    <subcellularLocation>
        <location evidence="1">Membrane</location>
        <topology evidence="1">Single-pass membrane protein</topology>
    </subcellularLocation>
</comment>
<proteinExistence type="predicted"/>
<dbReference type="AlphaFoldDB" id="A0A4R4D6Z4"/>
<evidence type="ECO:0000256" key="2">
    <source>
        <dbReference type="ARBA" id="ARBA00022692"/>
    </source>
</evidence>
<dbReference type="InterPro" id="IPR007430">
    <property type="entry name" value="VirB8"/>
</dbReference>
<dbReference type="CDD" id="cd16424">
    <property type="entry name" value="VirB8"/>
    <property type="match status" value="1"/>
</dbReference>
<evidence type="ECO:0000256" key="1">
    <source>
        <dbReference type="ARBA" id="ARBA00004167"/>
    </source>
</evidence>
<keyword evidence="8" id="KW-1185">Reference proteome</keyword>
<accession>A0A4R4D6Z4</accession>
<sequence>MNIMAGSIGPQEAERPMVVAVPPEELKAHYARIVAAHSSERLRERRRERGGRTITFALAATTLALAGALAASMPLRQTVPVFVHLHEDGSFTSSISQRDLPTTLQEATTKASLWLYVRAREGYSSATWYEDQRVVYLLSDKGAGDTYETLVHPRNPESPGRKYGTRTVIRLERVSEHFPCAYESCLGREPDAYQVRFRRIVHTEGQSPQSRAWVATIRFHRVDGIPAWQRVTYNPLGLQVVEYRAEEEGAGR</sequence>
<evidence type="ECO:0000313" key="7">
    <source>
        <dbReference type="EMBL" id="TCZ55789.1"/>
    </source>
</evidence>
<keyword evidence="4 5" id="KW-0472">Membrane</keyword>
<feature type="domain" description="Bacterial virulence protein VirB8" evidence="6">
    <location>
        <begin position="42"/>
        <end position="248"/>
    </location>
</feature>
<dbReference type="Gene3D" id="3.10.450.230">
    <property type="entry name" value="VirB8 protein"/>
    <property type="match status" value="1"/>
</dbReference>
<dbReference type="SUPFAM" id="SSF54427">
    <property type="entry name" value="NTF2-like"/>
    <property type="match status" value="1"/>
</dbReference>
<evidence type="ECO:0000256" key="4">
    <source>
        <dbReference type="ARBA" id="ARBA00023136"/>
    </source>
</evidence>
<dbReference type="Proteomes" id="UP000295023">
    <property type="component" value="Unassembled WGS sequence"/>
</dbReference>
<evidence type="ECO:0000256" key="3">
    <source>
        <dbReference type="ARBA" id="ARBA00022989"/>
    </source>
</evidence>
<keyword evidence="3 5" id="KW-1133">Transmembrane helix</keyword>
<dbReference type="OrthoDB" id="7275312at2"/>
<gene>
    <name evidence="7" type="ORF">EXY23_20890</name>
</gene>
<reference evidence="7 8" key="1">
    <citation type="submission" date="2019-03" db="EMBL/GenBank/DDBJ databases">
        <title>Paracraurococcus aquatilis NE82 genome sequence.</title>
        <authorList>
            <person name="Zhao Y."/>
            <person name="Du Z."/>
        </authorList>
    </citation>
    <scope>NUCLEOTIDE SEQUENCE [LARGE SCALE GENOMIC DNA]</scope>
    <source>
        <strain evidence="7 8">NE82</strain>
    </source>
</reference>
<dbReference type="InterPro" id="IPR032710">
    <property type="entry name" value="NTF2-like_dom_sf"/>
</dbReference>
<organism evidence="7 8">
    <name type="scientific">Roseicella aquatilis</name>
    <dbReference type="NCBI Taxonomy" id="2527868"/>
    <lineage>
        <taxon>Bacteria</taxon>
        <taxon>Pseudomonadati</taxon>
        <taxon>Pseudomonadota</taxon>
        <taxon>Alphaproteobacteria</taxon>
        <taxon>Acetobacterales</taxon>
        <taxon>Roseomonadaceae</taxon>
        <taxon>Roseicella</taxon>
    </lineage>
</organism>
<evidence type="ECO:0000256" key="5">
    <source>
        <dbReference type="SAM" id="Phobius"/>
    </source>
</evidence>
<dbReference type="Pfam" id="PF04335">
    <property type="entry name" value="VirB8"/>
    <property type="match status" value="1"/>
</dbReference>
<comment type="caution">
    <text evidence="7">The sequence shown here is derived from an EMBL/GenBank/DDBJ whole genome shotgun (WGS) entry which is preliminary data.</text>
</comment>
<keyword evidence="2 5" id="KW-0812">Transmembrane</keyword>
<name>A0A4R4D6Z4_9PROT</name>
<protein>
    <recommendedName>
        <fullName evidence="6">Bacterial virulence protein VirB8 domain-containing protein</fullName>
    </recommendedName>
</protein>